<proteinExistence type="predicted"/>
<reference evidence="1" key="1">
    <citation type="journal article" date="2008" name="Nature">
        <title>The amphioxus genome and the evolution of the chordate karyotype.</title>
        <authorList>
            <consortium name="US DOE Joint Genome Institute (JGI-PGF)"/>
            <person name="Putnam N.H."/>
            <person name="Butts T."/>
            <person name="Ferrier D.E.K."/>
            <person name="Furlong R.F."/>
            <person name="Hellsten U."/>
            <person name="Kawashima T."/>
            <person name="Robinson-Rechavi M."/>
            <person name="Shoguchi E."/>
            <person name="Terry A."/>
            <person name="Yu J.-K."/>
            <person name="Benito-Gutierrez E.L."/>
            <person name="Dubchak I."/>
            <person name="Garcia-Fernandez J."/>
            <person name="Gibson-Brown J.J."/>
            <person name="Grigoriev I.V."/>
            <person name="Horton A.C."/>
            <person name="de Jong P.J."/>
            <person name="Jurka J."/>
            <person name="Kapitonov V.V."/>
            <person name="Kohara Y."/>
            <person name="Kuroki Y."/>
            <person name="Lindquist E."/>
            <person name="Lucas S."/>
            <person name="Osoegawa K."/>
            <person name="Pennacchio L.A."/>
            <person name="Salamov A.A."/>
            <person name="Satou Y."/>
            <person name="Sauka-Spengler T."/>
            <person name="Schmutz J."/>
            <person name="Shin-I T."/>
            <person name="Toyoda A."/>
            <person name="Bronner-Fraser M."/>
            <person name="Fujiyama A."/>
            <person name="Holland L.Z."/>
            <person name="Holland P.W.H."/>
            <person name="Satoh N."/>
            <person name="Rokhsar D.S."/>
        </authorList>
    </citation>
    <scope>NUCLEOTIDE SEQUENCE [LARGE SCALE GENOMIC DNA]</scope>
    <source>
        <strain evidence="1">S238N-H82</strain>
        <tissue evidence="1">Testes</tissue>
    </source>
</reference>
<dbReference type="AlphaFoldDB" id="C3YI51"/>
<organism>
    <name type="scientific">Branchiostoma floridae</name>
    <name type="common">Florida lancelet</name>
    <name type="synonym">Amphioxus</name>
    <dbReference type="NCBI Taxonomy" id="7739"/>
    <lineage>
        <taxon>Eukaryota</taxon>
        <taxon>Metazoa</taxon>
        <taxon>Chordata</taxon>
        <taxon>Cephalochordata</taxon>
        <taxon>Leptocardii</taxon>
        <taxon>Amphioxiformes</taxon>
        <taxon>Branchiostomatidae</taxon>
        <taxon>Branchiostoma</taxon>
    </lineage>
</organism>
<dbReference type="InParanoid" id="C3YI51"/>
<sequence length="148" mass="16963">MGLLNSSSTIMPHSELAGRLAILQCACTKLHRYKWSIVRSFHTAALQRALRKPGSWSADWTNLKVIYFDLDPTHLKASSATYSQGPVEKPKSSRLCWAFNENKYVITFCRFEHVCNFCWNKLSKKYRHSETGCERKKTDSKQATGITD</sequence>
<protein>
    <submittedName>
        <fullName evidence="1">Uncharacterized protein</fullName>
    </submittedName>
</protein>
<name>C3YI51_BRAFL</name>
<evidence type="ECO:0000313" key="1">
    <source>
        <dbReference type="EMBL" id="EEN60188.1"/>
    </source>
</evidence>
<dbReference type="EMBL" id="GG666514">
    <property type="protein sequence ID" value="EEN60188.1"/>
    <property type="molecule type" value="Genomic_DNA"/>
</dbReference>
<accession>C3YI51</accession>
<gene>
    <name evidence="1" type="ORF">BRAFLDRAFT_73478</name>
</gene>